<organism evidence="10 11">
    <name type="scientific">Rothia dentocariosa</name>
    <dbReference type="NCBI Taxonomy" id="2047"/>
    <lineage>
        <taxon>Bacteria</taxon>
        <taxon>Bacillati</taxon>
        <taxon>Actinomycetota</taxon>
        <taxon>Actinomycetes</taxon>
        <taxon>Micrococcales</taxon>
        <taxon>Micrococcaceae</taxon>
        <taxon>Rothia</taxon>
    </lineage>
</organism>
<dbReference type="EMBL" id="PDEV01000001">
    <property type="protein sequence ID" value="PEN16479.1"/>
    <property type="molecule type" value="Genomic_DNA"/>
</dbReference>
<sequence>MIEEIHIRDLGIITDARLPLQPGLSVLTGETGAGKTMVVTALGMLLGARSDATSVRQGAKSALAEAIVRLPQEHKALTLVEEVGGTADPVDEKTSELLLARTVNASGRSRAHVGGCTAPVGKLSDIGQTLVAVHGQSDQLRLKSASEQRRALDLYAGEKLFDLLEKYQHTYERYRVAAAEYKEVRENSRARALEAQSLQGALEEIDSVNPQTGEDEALKNESIKLMNVEALRTATGVAAAALSGSEYTEGTEANVLSLLDVAHTSLLGQADADSDIENLAQRVNELLVLATDVATDISTYSTSLDSEGPERLAQVQERRAQLKNLTRKYGADIAEVLEWAEESRDRLTRLVDDPARQESLEQELTDLRQALGEQAAQLMKARQEAASRLADSVSEELTALAMPNASLVVEVAEADKFSIHGRDTVTFMLAPHREATPRPLGKGASGGELSRVMLALEVVLAEVDPVPTFIFDEVDSGVGGKAAIEIGRRLAMLAQHVQVLVVTHLPQVAAFADQHILVLKNDDASLSKVQVLSDQERVVELARMLAGHDQSEAAQEHARELLRAGGQLE</sequence>
<proteinExistence type="inferred from homology"/>
<evidence type="ECO:0000256" key="9">
    <source>
        <dbReference type="PIRNR" id="PIRNR003128"/>
    </source>
</evidence>
<dbReference type="InterPro" id="IPR003395">
    <property type="entry name" value="RecF/RecN/SMC_N"/>
</dbReference>
<dbReference type="Proteomes" id="UP000219947">
    <property type="component" value="Unassembled WGS sequence"/>
</dbReference>
<evidence type="ECO:0000313" key="10">
    <source>
        <dbReference type="EMBL" id="PEN16479.1"/>
    </source>
</evidence>
<comment type="similarity">
    <text evidence="2 9">Belongs to the RecN family.</text>
</comment>
<comment type="caution">
    <text evidence="10">The sequence shown here is derived from an EMBL/GenBank/DDBJ whole genome shotgun (WGS) entry which is preliminary data.</text>
</comment>
<dbReference type="PANTHER" id="PTHR11059">
    <property type="entry name" value="DNA REPAIR PROTEIN RECN"/>
    <property type="match status" value="1"/>
</dbReference>
<evidence type="ECO:0000256" key="2">
    <source>
        <dbReference type="ARBA" id="ARBA00009441"/>
    </source>
</evidence>
<evidence type="ECO:0000256" key="7">
    <source>
        <dbReference type="ARBA" id="ARBA00023204"/>
    </source>
</evidence>
<dbReference type="GO" id="GO:0009432">
    <property type="term" value="P:SOS response"/>
    <property type="evidence" value="ECO:0007669"/>
    <property type="project" value="TreeGrafter"/>
</dbReference>
<dbReference type="FunFam" id="3.40.50.300:FF:000356">
    <property type="entry name" value="DNA repair protein RecN"/>
    <property type="match status" value="1"/>
</dbReference>
<comment type="function">
    <text evidence="1 9">May be involved in recombinational repair of damaged DNA.</text>
</comment>
<reference evidence="10" key="1">
    <citation type="submission" date="2017-10" db="EMBL/GenBank/DDBJ databases">
        <title>Kefir isolates.</title>
        <authorList>
            <person name="Kim Y."/>
            <person name="Blasche S."/>
        </authorList>
    </citation>
    <scope>NUCLEOTIDE SEQUENCE [LARGE SCALE GENOMIC DNA]</scope>
    <source>
        <strain evidence="10">OG2-2</strain>
    </source>
</reference>
<dbReference type="GO" id="GO:0043590">
    <property type="term" value="C:bacterial nucleoid"/>
    <property type="evidence" value="ECO:0007669"/>
    <property type="project" value="TreeGrafter"/>
</dbReference>
<keyword evidence="5 9" id="KW-0227">DNA damage</keyword>
<dbReference type="PIRSF" id="PIRSF003128">
    <property type="entry name" value="RecN"/>
    <property type="match status" value="1"/>
</dbReference>
<name>A0A2A8D6B3_9MICC</name>
<accession>A0A2A8D6B3</accession>
<dbReference type="AlphaFoldDB" id="A0A2A8D6B3"/>
<dbReference type="RefSeq" id="WP_004004341.1">
    <property type="nucleotide sequence ID" value="NZ_CAURLQ010000003.1"/>
</dbReference>
<evidence type="ECO:0000256" key="1">
    <source>
        <dbReference type="ARBA" id="ARBA00003618"/>
    </source>
</evidence>
<protein>
    <recommendedName>
        <fullName evidence="3 9">DNA repair protein RecN</fullName>
    </recommendedName>
    <alternativeName>
        <fullName evidence="8 9">Recombination protein N</fullName>
    </alternativeName>
</protein>
<gene>
    <name evidence="10" type="primary">recN</name>
    <name evidence="10" type="ORF">CRM92_00040</name>
</gene>
<evidence type="ECO:0000256" key="8">
    <source>
        <dbReference type="ARBA" id="ARBA00033408"/>
    </source>
</evidence>
<dbReference type="InterPro" id="IPR027417">
    <property type="entry name" value="P-loop_NTPase"/>
</dbReference>
<keyword evidence="6" id="KW-0067">ATP-binding</keyword>
<keyword evidence="4" id="KW-0547">Nucleotide-binding</keyword>
<evidence type="ECO:0000256" key="3">
    <source>
        <dbReference type="ARBA" id="ARBA00021315"/>
    </source>
</evidence>
<evidence type="ECO:0000313" key="11">
    <source>
        <dbReference type="Proteomes" id="UP000219947"/>
    </source>
</evidence>
<dbReference type="NCBIfam" id="TIGR00634">
    <property type="entry name" value="recN"/>
    <property type="match status" value="1"/>
</dbReference>
<dbReference type="SUPFAM" id="SSF52540">
    <property type="entry name" value="P-loop containing nucleoside triphosphate hydrolases"/>
    <property type="match status" value="1"/>
</dbReference>
<keyword evidence="7 9" id="KW-0234">DNA repair</keyword>
<keyword evidence="11" id="KW-1185">Reference proteome</keyword>
<dbReference type="InterPro" id="IPR004604">
    <property type="entry name" value="DNA_recomb/repair_RecN"/>
</dbReference>
<dbReference type="GO" id="GO:0006281">
    <property type="term" value="P:DNA repair"/>
    <property type="evidence" value="ECO:0007669"/>
    <property type="project" value="UniProtKB-KW"/>
</dbReference>
<evidence type="ECO:0000256" key="6">
    <source>
        <dbReference type="ARBA" id="ARBA00022840"/>
    </source>
</evidence>
<evidence type="ECO:0000256" key="5">
    <source>
        <dbReference type="ARBA" id="ARBA00022763"/>
    </source>
</evidence>
<dbReference type="Gene3D" id="3.40.50.300">
    <property type="entry name" value="P-loop containing nucleotide triphosphate hydrolases"/>
    <property type="match status" value="2"/>
</dbReference>
<dbReference type="GO" id="GO:0005524">
    <property type="term" value="F:ATP binding"/>
    <property type="evidence" value="ECO:0007669"/>
    <property type="project" value="UniProtKB-KW"/>
</dbReference>
<dbReference type="GO" id="GO:0006310">
    <property type="term" value="P:DNA recombination"/>
    <property type="evidence" value="ECO:0007669"/>
    <property type="project" value="InterPro"/>
</dbReference>
<dbReference type="CDD" id="cd03241">
    <property type="entry name" value="ABC_RecN"/>
    <property type="match status" value="1"/>
</dbReference>
<evidence type="ECO:0000256" key="4">
    <source>
        <dbReference type="ARBA" id="ARBA00022741"/>
    </source>
</evidence>
<dbReference type="PANTHER" id="PTHR11059:SF0">
    <property type="entry name" value="DNA REPAIR PROTEIN RECN"/>
    <property type="match status" value="1"/>
</dbReference>
<dbReference type="Pfam" id="PF02463">
    <property type="entry name" value="SMC_N"/>
    <property type="match status" value="1"/>
</dbReference>